<dbReference type="InterPro" id="IPR001650">
    <property type="entry name" value="Helicase_C-like"/>
</dbReference>
<evidence type="ECO:0000256" key="7">
    <source>
        <dbReference type="SAM" id="MobiDB-lite"/>
    </source>
</evidence>
<dbReference type="Proteomes" id="UP000297245">
    <property type="component" value="Unassembled WGS sequence"/>
</dbReference>
<evidence type="ECO:0000259" key="8">
    <source>
        <dbReference type="PROSITE" id="PS51192"/>
    </source>
</evidence>
<dbReference type="EMBL" id="ML179249">
    <property type="protein sequence ID" value="THU93420.1"/>
    <property type="molecule type" value="Genomic_DNA"/>
</dbReference>
<evidence type="ECO:0000256" key="2">
    <source>
        <dbReference type="ARBA" id="ARBA00022741"/>
    </source>
</evidence>
<dbReference type="AlphaFoldDB" id="A0A4S8LVF8"/>
<keyword evidence="11" id="KW-1185">Reference proteome</keyword>
<feature type="compositionally biased region" description="Pro residues" evidence="7">
    <location>
        <begin position="86"/>
        <end position="98"/>
    </location>
</feature>
<feature type="compositionally biased region" description="Polar residues" evidence="7">
    <location>
        <begin position="158"/>
        <end position="167"/>
    </location>
</feature>
<dbReference type="PANTHER" id="PTHR47960">
    <property type="entry name" value="DEAD-BOX ATP-DEPENDENT RNA HELICASE 50"/>
    <property type="match status" value="1"/>
</dbReference>
<feature type="domain" description="Helicase C-terminal" evidence="9">
    <location>
        <begin position="546"/>
        <end position="734"/>
    </location>
</feature>
<keyword evidence="5" id="KW-0067">ATP-binding</keyword>
<feature type="compositionally biased region" description="Low complexity" evidence="7">
    <location>
        <begin position="45"/>
        <end position="58"/>
    </location>
</feature>
<dbReference type="SUPFAM" id="SSF52540">
    <property type="entry name" value="P-loop containing nucleoside triphosphate hydrolases"/>
    <property type="match status" value="1"/>
</dbReference>
<dbReference type="GO" id="GO:0003724">
    <property type="term" value="F:RNA helicase activity"/>
    <property type="evidence" value="ECO:0007669"/>
    <property type="project" value="UniProtKB-EC"/>
</dbReference>
<dbReference type="GO" id="GO:0005524">
    <property type="term" value="F:ATP binding"/>
    <property type="evidence" value="ECO:0007669"/>
    <property type="project" value="UniProtKB-KW"/>
</dbReference>
<evidence type="ECO:0000256" key="1">
    <source>
        <dbReference type="ARBA" id="ARBA00012552"/>
    </source>
</evidence>
<evidence type="ECO:0000313" key="11">
    <source>
        <dbReference type="Proteomes" id="UP000297245"/>
    </source>
</evidence>
<name>A0A4S8LVF8_DENBC</name>
<dbReference type="OrthoDB" id="10256233at2759"/>
<feature type="domain" description="Helicase ATP-binding" evidence="8">
    <location>
        <begin position="236"/>
        <end position="519"/>
    </location>
</feature>
<dbReference type="GO" id="GO:0016787">
    <property type="term" value="F:hydrolase activity"/>
    <property type="evidence" value="ECO:0007669"/>
    <property type="project" value="UniProtKB-KW"/>
</dbReference>
<dbReference type="GO" id="GO:0003676">
    <property type="term" value="F:nucleic acid binding"/>
    <property type="evidence" value="ECO:0007669"/>
    <property type="project" value="InterPro"/>
</dbReference>
<feature type="region of interest" description="Disordered" evidence="7">
    <location>
        <begin position="617"/>
        <end position="656"/>
    </location>
</feature>
<feature type="compositionally biased region" description="Basic and acidic residues" evidence="7">
    <location>
        <begin position="620"/>
        <end position="630"/>
    </location>
</feature>
<reference evidence="10 11" key="1">
    <citation type="journal article" date="2019" name="Nat. Ecol. Evol.">
        <title>Megaphylogeny resolves global patterns of mushroom evolution.</title>
        <authorList>
            <person name="Varga T."/>
            <person name="Krizsan K."/>
            <person name="Foldi C."/>
            <person name="Dima B."/>
            <person name="Sanchez-Garcia M."/>
            <person name="Sanchez-Ramirez S."/>
            <person name="Szollosi G.J."/>
            <person name="Szarkandi J.G."/>
            <person name="Papp V."/>
            <person name="Albert L."/>
            <person name="Andreopoulos W."/>
            <person name="Angelini C."/>
            <person name="Antonin V."/>
            <person name="Barry K.W."/>
            <person name="Bougher N.L."/>
            <person name="Buchanan P."/>
            <person name="Buyck B."/>
            <person name="Bense V."/>
            <person name="Catcheside P."/>
            <person name="Chovatia M."/>
            <person name="Cooper J."/>
            <person name="Damon W."/>
            <person name="Desjardin D."/>
            <person name="Finy P."/>
            <person name="Geml J."/>
            <person name="Haridas S."/>
            <person name="Hughes K."/>
            <person name="Justo A."/>
            <person name="Karasinski D."/>
            <person name="Kautmanova I."/>
            <person name="Kiss B."/>
            <person name="Kocsube S."/>
            <person name="Kotiranta H."/>
            <person name="LaButti K.M."/>
            <person name="Lechner B.E."/>
            <person name="Liimatainen K."/>
            <person name="Lipzen A."/>
            <person name="Lukacs Z."/>
            <person name="Mihaltcheva S."/>
            <person name="Morgado L.N."/>
            <person name="Niskanen T."/>
            <person name="Noordeloos M.E."/>
            <person name="Ohm R.A."/>
            <person name="Ortiz-Santana B."/>
            <person name="Ovrebo C."/>
            <person name="Racz N."/>
            <person name="Riley R."/>
            <person name="Savchenko A."/>
            <person name="Shiryaev A."/>
            <person name="Soop K."/>
            <person name="Spirin V."/>
            <person name="Szebenyi C."/>
            <person name="Tomsovsky M."/>
            <person name="Tulloss R.E."/>
            <person name="Uehling J."/>
            <person name="Grigoriev I.V."/>
            <person name="Vagvolgyi C."/>
            <person name="Papp T."/>
            <person name="Martin F.M."/>
            <person name="Miettinen O."/>
            <person name="Hibbett D.S."/>
            <person name="Nagy L.G."/>
        </authorList>
    </citation>
    <scope>NUCLEOTIDE SEQUENCE [LARGE SCALE GENOMIC DNA]</scope>
    <source>
        <strain evidence="10 11">CBS 962.96</strain>
    </source>
</reference>
<keyword evidence="3 10" id="KW-0378">Hydrolase</keyword>
<evidence type="ECO:0000313" key="10">
    <source>
        <dbReference type="EMBL" id="THU93420.1"/>
    </source>
</evidence>
<dbReference type="Pfam" id="PF00270">
    <property type="entry name" value="DEAD"/>
    <property type="match status" value="1"/>
</dbReference>
<evidence type="ECO:0000256" key="6">
    <source>
        <dbReference type="ARBA" id="ARBA00047984"/>
    </source>
</evidence>
<evidence type="ECO:0000256" key="3">
    <source>
        <dbReference type="ARBA" id="ARBA00022801"/>
    </source>
</evidence>
<organism evidence="10 11">
    <name type="scientific">Dendrothele bispora (strain CBS 962.96)</name>
    <dbReference type="NCBI Taxonomy" id="1314807"/>
    <lineage>
        <taxon>Eukaryota</taxon>
        <taxon>Fungi</taxon>
        <taxon>Dikarya</taxon>
        <taxon>Basidiomycota</taxon>
        <taxon>Agaricomycotina</taxon>
        <taxon>Agaricomycetes</taxon>
        <taxon>Agaricomycetidae</taxon>
        <taxon>Agaricales</taxon>
        <taxon>Agaricales incertae sedis</taxon>
        <taxon>Dendrothele</taxon>
    </lineage>
</organism>
<dbReference type="Gene3D" id="3.40.50.300">
    <property type="entry name" value="P-loop containing nucleotide triphosphate hydrolases"/>
    <property type="match status" value="2"/>
</dbReference>
<dbReference type="SMART" id="SM00490">
    <property type="entry name" value="HELICc"/>
    <property type="match status" value="1"/>
</dbReference>
<dbReference type="Pfam" id="PF00271">
    <property type="entry name" value="Helicase_C"/>
    <property type="match status" value="1"/>
</dbReference>
<gene>
    <name evidence="10" type="ORF">K435DRAFT_757433</name>
</gene>
<accession>A0A4S8LVF8</accession>
<comment type="catalytic activity">
    <reaction evidence="6">
        <text>ATP + H2O = ADP + phosphate + H(+)</text>
        <dbReference type="Rhea" id="RHEA:13065"/>
        <dbReference type="ChEBI" id="CHEBI:15377"/>
        <dbReference type="ChEBI" id="CHEBI:15378"/>
        <dbReference type="ChEBI" id="CHEBI:30616"/>
        <dbReference type="ChEBI" id="CHEBI:43474"/>
        <dbReference type="ChEBI" id="CHEBI:456216"/>
        <dbReference type="EC" id="3.6.4.13"/>
    </reaction>
</comment>
<dbReference type="InterPro" id="IPR014001">
    <property type="entry name" value="Helicase_ATP-bd"/>
</dbReference>
<dbReference type="PROSITE" id="PS51194">
    <property type="entry name" value="HELICASE_CTER"/>
    <property type="match status" value="1"/>
</dbReference>
<dbReference type="EC" id="3.6.4.13" evidence="1"/>
<evidence type="ECO:0000259" key="9">
    <source>
        <dbReference type="PROSITE" id="PS51194"/>
    </source>
</evidence>
<dbReference type="PROSITE" id="PS51192">
    <property type="entry name" value="HELICASE_ATP_BIND_1"/>
    <property type="match status" value="1"/>
</dbReference>
<keyword evidence="4" id="KW-0347">Helicase</keyword>
<proteinExistence type="predicted"/>
<feature type="region of interest" description="Disordered" evidence="7">
    <location>
        <begin position="31"/>
        <end position="192"/>
    </location>
</feature>
<feature type="compositionally biased region" description="Acidic residues" evidence="7">
    <location>
        <begin position="631"/>
        <end position="646"/>
    </location>
</feature>
<feature type="compositionally biased region" description="Basic and acidic residues" evidence="7">
    <location>
        <begin position="103"/>
        <end position="113"/>
    </location>
</feature>
<evidence type="ECO:0000256" key="4">
    <source>
        <dbReference type="ARBA" id="ARBA00022806"/>
    </source>
</evidence>
<protein>
    <recommendedName>
        <fullName evidence="1">RNA helicase</fullName>
        <ecNumber evidence="1">3.6.4.13</ecNumber>
    </recommendedName>
</protein>
<dbReference type="InterPro" id="IPR011545">
    <property type="entry name" value="DEAD/DEAH_box_helicase_dom"/>
</dbReference>
<dbReference type="SMART" id="SM00487">
    <property type="entry name" value="DEXDc"/>
    <property type="match status" value="1"/>
</dbReference>
<dbReference type="InterPro" id="IPR027417">
    <property type="entry name" value="P-loop_NTPase"/>
</dbReference>
<keyword evidence="2" id="KW-0547">Nucleotide-binding</keyword>
<evidence type="ECO:0000256" key="5">
    <source>
        <dbReference type="ARBA" id="ARBA00022840"/>
    </source>
</evidence>
<sequence length="734" mass="82338">MAAVFRTVCQPCQRDSLLRLFHTSSSTLKQRRLKSATELQITRESQGPRTSRSSQSSPKSKKKTHFGLRSAPPPPKEPFSREEPPHPGAVPPEEPPPSISFRRKSERENQLDWRKRRSNWGQEIQTTVEDRRQRQHPGRVWEPERTSTSLGRFRKKYPQSSSPSSALADQARSADRITAPSEKSTDKSLSHFTSPPLIPGILHCLHDVVGRNATPTTIQSLSLQHILTPYSPTPQTDSKPQWRQFLLASETGSGKSIAYLLPVLQSLKQTENSPHSQSTSQSQRRENPRALILAPTHELSRQLSGFAKDLLHEAKLKVVCASQANLRTRSSEASMKGTAREMKMALDADSDSKELDIKPFTPTTRQTDVFVGTPMKILELVKGKGWDRTEEDVIEDQTLPYEEKKRRKWRAGLGRWKAEPEMGLSNVEWVVVDEADVLFDPDFQETTRLLLSEISAARGKPINLSPAPSLSSFTESESETSGSTVDAIDYPFNLILTSATIPNSLSNYLERHHPSMQRLVSPKIHRLPTKLQTEYVDWSGGNKLADIEKRIRQVWSEDSVSPRNPSGSPKLSKILIFCNKGKKVEALSEYLEEKGIKTIWLTGSGSNRLRGSNRHLQGFLKERPGKGIDKDESDEVDEADGEEDNSTDPNNPKMTPHVMITTSLLSRGLDFSPDLKNVFIVDEPRNLIDFLHRAGRSGRAGQRGRVVVFGKYEGRGSGRAREVRKRVAGLGNRN</sequence>